<dbReference type="RefSeq" id="WP_188837529.1">
    <property type="nucleotide sequence ID" value="NZ_BMHI01000004.1"/>
</dbReference>
<dbReference type="InterPro" id="IPR014729">
    <property type="entry name" value="Rossmann-like_a/b/a_fold"/>
</dbReference>
<protein>
    <recommendedName>
        <fullName evidence="2">UspA domain-containing protein</fullName>
    </recommendedName>
</protein>
<evidence type="ECO:0000313" key="3">
    <source>
        <dbReference type="EMBL" id="GGB34692.1"/>
    </source>
</evidence>
<gene>
    <name evidence="3" type="ORF">GCM10011492_26700</name>
</gene>
<dbReference type="EMBL" id="BMHI01000004">
    <property type="protein sequence ID" value="GGB34692.1"/>
    <property type="molecule type" value="Genomic_DNA"/>
</dbReference>
<evidence type="ECO:0000313" key="4">
    <source>
        <dbReference type="Proteomes" id="UP000636793"/>
    </source>
</evidence>
<reference evidence="3" key="1">
    <citation type="journal article" date="2014" name="Int. J. Syst. Evol. Microbiol.">
        <title>Complete genome sequence of Corynebacterium casei LMG S-19264T (=DSM 44701T), isolated from a smear-ripened cheese.</title>
        <authorList>
            <consortium name="US DOE Joint Genome Institute (JGI-PGF)"/>
            <person name="Walter F."/>
            <person name="Albersmeier A."/>
            <person name="Kalinowski J."/>
            <person name="Ruckert C."/>
        </authorList>
    </citation>
    <scope>NUCLEOTIDE SEQUENCE</scope>
    <source>
        <strain evidence="3">CGMCC 1.15085</strain>
    </source>
</reference>
<evidence type="ECO:0000259" key="2">
    <source>
        <dbReference type="Pfam" id="PF00582"/>
    </source>
</evidence>
<dbReference type="AlphaFoldDB" id="A0A916T7C4"/>
<name>A0A916T7C4_9MICO</name>
<comment type="similarity">
    <text evidence="1">Belongs to the universal stress protein A family.</text>
</comment>
<feature type="domain" description="UspA" evidence="2">
    <location>
        <begin position="10"/>
        <end position="138"/>
    </location>
</feature>
<dbReference type="PRINTS" id="PR01438">
    <property type="entry name" value="UNVRSLSTRESS"/>
</dbReference>
<dbReference type="Gene3D" id="3.40.50.620">
    <property type="entry name" value="HUPs"/>
    <property type="match status" value="2"/>
</dbReference>
<feature type="domain" description="UspA" evidence="2">
    <location>
        <begin position="149"/>
        <end position="286"/>
    </location>
</feature>
<accession>A0A916T7C4</accession>
<dbReference type="Pfam" id="PF00582">
    <property type="entry name" value="Usp"/>
    <property type="match status" value="2"/>
</dbReference>
<proteinExistence type="inferred from homology"/>
<dbReference type="SUPFAM" id="SSF52402">
    <property type="entry name" value="Adenine nucleotide alpha hydrolases-like"/>
    <property type="match status" value="2"/>
</dbReference>
<dbReference type="InterPro" id="IPR006016">
    <property type="entry name" value="UspA"/>
</dbReference>
<organism evidence="3 4">
    <name type="scientific">Flexivirga endophytica</name>
    <dbReference type="NCBI Taxonomy" id="1849103"/>
    <lineage>
        <taxon>Bacteria</taxon>
        <taxon>Bacillati</taxon>
        <taxon>Actinomycetota</taxon>
        <taxon>Actinomycetes</taxon>
        <taxon>Micrococcales</taxon>
        <taxon>Dermacoccaceae</taxon>
        <taxon>Flexivirga</taxon>
    </lineage>
</organism>
<sequence>MDTDVPLGAVLVGLDESAHSARALSWAADEARRRHVPLHLMHVLDDLAWVHLVAEGTPYPMRKVVGDALVMLRDWDPDLKVTWSQRAGDPAARLAIGAQAARMTVIGSHGRGAVSQIVLGSVATELIAETRCPVAVLRADTPIPRPNAPVVVGIGGDKSFTAVLDAAFEEAHSRQVDLVVVHTWNVDASTVVDGLELEGLPESEARSHETALLQRTIAAHARSHPDVGVTVHAVHDGAARTLQHYSAGAALLVVGSRGRGEIGGAVLGSVSQDLVRSAACPVLVVRGGRTTMAVAADERPAGARS</sequence>
<dbReference type="Proteomes" id="UP000636793">
    <property type="component" value="Unassembled WGS sequence"/>
</dbReference>
<evidence type="ECO:0000256" key="1">
    <source>
        <dbReference type="ARBA" id="ARBA00008791"/>
    </source>
</evidence>
<keyword evidence="4" id="KW-1185">Reference proteome</keyword>
<reference evidence="3" key="2">
    <citation type="submission" date="2020-09" db="EMBL/GenBank/DDBJ databases">
        <authorList>
            <person name="Sun Q."/>
            <person name="Zhou Y."/>
        </authorList>
    </citation>
    <scope>NUCLEOTIDE SEQUENCE</scope>
    <source>
        <strain evidence="3">CGMCC 1.15085</strain>
    </source>
</reference>
<dbReference type="PANTHER" id="PTHR46268">
    <property type="entry name" value="STRESS RESPONSE PROTEIN NHAX"/>
    <property type="match status" value="1"/>
</dbReference>
<comment type="caution">
    <text evidence="3">The sequence shown here is derived from an EMBL/GenBank/DDBJ whole genome shotgun (WGS) entry which is preliminary data.</text>
</comment>
<dbReference type="PANTHER" id="PTHR46268:SF6">
    <property type="entry name" value="UNIVERSAL STRESS PROTEIN UP12"/>
    <property type="match status" value="1"/>
</dbReference>
<dbReference type="InterPro" id="IPR006015">
    <property type="entry name" value="Universal_stress_UspA"/>
</dbReference>